<feature type="transmembrane region" description="Helical" evidence="8">
    <location>
        <begin position="382"/>
        <end position="401"/>
    </location>
</feature>
<feature type="transmembrane region" description="Helical" evidence="8">
    <location>
        <begin position="179"/>
        <end position="202"/>
    </location>
</feature>
<keyword evidence="5 8" id="KW-0812">Transmembrane</keyword>
<feature type="transmembrane region" description="Helical" evidence="8">
    <location>
        <begin position="508"/>
        <end position="529"/>
    </location>
</feature>
<protein>
    <recommendedName>
        <fullName evidence="9">Major facilitator superfamily (MFS) profile domain-containing protein</fullName>
    </recommendedName>
</protein>
<dbReference type="Gene3D" id="1.20.1250.20">
    <property type="entry name" value="MFS general substrate transporter like domains"/>
    <property type="match status" value="2"/>
</dbReference>
<dbReference type="InterPro" id="IPR005829">
    <property type="entry name" value="Sugar_transporter_CS"/>
</dbReference>
<evidence type="ECO:0000256" key="1">
    <source>
        <dbReference type="ARBA" id="ARBA00004651"/>
    </source>
</evidence>
<keyword evidence="2" id="KW-0813">Transport</keyword>
<organism evidence="10 11">
    <name type="scientific">Parthenolecanium corni</name>
    <dbReference type="NCBI Taxonomy" id="536013"/>
    <lineage>
        <taxon>Eukaryota</taxon>
        <taxon>Metazoa</taxon>
        <taxon>Ecdysozoa</taxon>
        <taxon>Arthropoda</taxon>
        <taxon>Hexapoda</taxon>
        <taxon>Insecta</taxon>
        <taxon>Pterygota</taxon>
        <taxon>Neoptera</taxon>
        <taxon>Paraneoptera</taxon>
        <taxon>Hemiptera</taxon>
        <taxon>Sternorrhyncha</taxon>
        <taxon>Coccoidea</taxon>
        <taxon>Coccidae</taxon>
        <taxon>Parthenolecanium</taxon>
    </lineage>
</organism>
<dbReference type="PANTHER" id="PTHR48021:SF46">
    <property type="entry name" value="MAJOR FACILITATOR SUPERFAMILY (MFS) PROFILE DOMAIN-CONTAINING PROTEIN"/>
    <property type="match status" value="1"/>
</dbReference>
<proteinExistence type="predicted"/>
<feature type="transmembrane region" description="Helical" evidence="8">
    <location>
        <begin position="214"/>
        <end position="233"/>
    </location>
</feature>
<feature type="transmembrane region" description="Helical" evidence="8">
    <location>
        <begin position="343"/>
        <end position="361"/>
    </location>
</feature>
<feature type="transmembrane region" description="Helical" evidence="8">
    <location>
        <begin position="475"/>
        <end position="496"/>
    </location>
</feature>
<feature type="transmembrane region" description="Helical" evidence="8">
    <location>
        <begin position="99"/>
        <end position="118"/>
    </location>
</feature>
<keyword evidence="11" id="KW-1185">Reference proteome</keyword>
<dbReference type="AlphaFoldDB" id="A0AAN9Y2T0"/>
<feature type="transmembrane region" description="Helical" evidence="8">
    <location>
        <begin position="449"/>
        <end position="469"/>
    </location>
</feature>
<feature type="domain" description="Major facilitator superfamily (MFS) profile" evidence="9">
    <location>
        <begin position="381"/>
        <end position="800"/>
    </location>
</feature>
<dbReference type="PROSITE" id="PS50850">
    <property type="entry name" value="MFS"/>
    <property type="match status" value="2"/>
</dbReference>
<comment type="caution">
    <text evidence="10">The sequence shown here is derived from an EMBL/GenBank/DDBJ whole genome shotgun (WGS) entry which is preliminary data.</text>
</comment>
<comment type="subcellular location">
    <subcellularLocation>
        <location evidence="1">Cell membrane</location>
        <topology evidence="1">Multi-pass membrane protein</topology>
    </subcellularLocation>
</comment>
<evidence type="ECO:0000256" key="8">
    <source>
        <dbReference type="SAM" id="Phobius"/>
    </source>
</evidence>
<evidence type="ECO:0000313" key="10">
    <source>
        <dbReference type="EMBL" id="KAK7586158.1"/>
    </source>
</evidence>
<evidence type="ECO:0000256" key="4">
    <source>
        <dbReference type="ARBA" id="ARBA00022597"/>
    </source>
</evidence>
<feature type="transmembrane region" description="Helical" evidence="8">
    <location>
        <begin position="12"/>
        <end position="34"/>
    </location>
</feature>
<dbReference type="Pfam" id="PF00083">
    <property type="entry name" value="Sugar_tr"/>
    <property type="match status" value="2"/>
</dbReference>
<evidence type="ECO:0000256" key="3">
    <source>
        <dbReference type="ARBA" id="ARBA00022475"/>
    </source>
</evidence>
<evidence type="ECO:0000259" key="9">
    <source>
        <dbReference type="PROSITE" id="PS50850"/>
    </source>
</evidence>
<accession>A0AAN9Y2T0</accession>
<feature type="transmembrane region" description="Helical" evidence="8">
    <location>
        <begin position="709"/>
        <end position="733"/>
    </location>
</feature>
<dbReference type="InterPro" id="IPR036259">
    <property type="entry name" value="MFS_trans_sf"/>
</dbReference>
<feature type="transmembrane region" description="Helical" evidence="8">
    <location>
        <begin position="40"/>
        <end position="61"/>
    </location>
</feature>
<dbReference type="PROSITE" id="PS00217">
    <property type="entry name" value="SUGAR_TRANSPORT_2"/>
    <property type="match status" value="2"/>
</dbReference>
<evidence type="ECO:0000256" key="5">
    <source>
        <dbReference type="ARBA" id="ARBA00022692"/>
    </source>
</evidence>
<dbReference type="SUPFAM" id="SSF103473">
    <property type="entry name" value="MFS general substrate transporter"/>
    <property type="match status" value="2"/>
</dbReference>
<dbReference type="InterPro" id="IPR005828">
    <property type="entry name" value="MFS_sugar_transport-like"/>
</dbReference>
<gene>
    <name evidence="10" type="ORF">V9T40_004034</name>
</gene>
<evidence type="ECO:0000313" key="11">
    <source>
        <dbReference type="Proteomes" id="UP001367676"/>
    </source>
</evidence>
<feature type="transmembrane region" description="Helical" evidence="8">
    <location>
        <begin position="421"/>
        <end position="442"/>
    </location>
</feature>
<feature type="domain" description="Major facilitator superfamily (MFS) profile" evidence="9">
    <location>
        <begin position="1"/>
        <end position="365"/>
    </location>
</feature>
<dbReference type="FunFam" id="1.20.1250.20:FF:000218">
    <property type="entry name" value="facilitated trehalose transporter Tret1"/>
    <property type="match status" value="1"/>
</dbReference>
<dbReference type="GO" id="GO:0022857">
    <property type="term" value="F:transmembrane transporter activity"/>
    <property type="evidence" value="ECO:0007669"/>
    <property type="project" value="InterPro"/>
</dbReference>
<dbReference type="GO" id="GO:0005886">
    <property type="term" value="C:plasma membrane"/>
    <property type="evidence" value="ECO:0007669"/>
    <property type="project" value="UniProtKB-SubCell"/>
</dbReference>
<sequence>MIPAATVDKFGRNAIISLTAILMTISWISTFFFKVVLLHYAIRLVFGIYSGTANIATPIYVGENSSPSIRGVFGSICLVFFYSGQVLGSILATYCSYELSSGIFATLSLASLASMVLLREPAQYLLAKGLDTKAERQFFWLRGNGDNVKHEFDETKAKLLASGKTEFSFIYLLDRRVQIVCIVSSLLFLTGFPIISLLVSVILSPTKQFSANELTVALELVQCIGAAISPLVIDRYNRRTLWFVSSLLSVAFHLMTAGLLYSHEKGIHVANYSWLLFGSIAAYMTIFSTLINSLSYAIRGELLPQKYKAVGSCTSQVINSMIGTLYGQIFLKIATAFGMKMNFIIFAVCSLALLVFCYFYVPETRGIPLVEIEKKLEKSQKSITITFVNFILGTSSGWLAPTLQKYRGSTGDFSLTDVDCSWIVSLVYTGRILGCIFTAATIDKFGRNSIISLTTLLLTVSWISTAFIKVVLLHYVFRLLFGICIGTTNISTPIYVGENSSPSVRGIFGSICLIFYFSGQVLGSILATYCSYEMSSGILAALSVASLASVVLLKEPAQYLLTKRQDAEAEKQFFWLRGNAENVKQEFDETKAKLLESSKTKFSFTFMQDRRVQIVCIVSSLLFLTGSPIISVLVSVILSPTKQFSANELTVAVELVQCIGAAISPLVIDRYNRRTLWFVSSLLSVAFHLMTAGLLYSHEKGIHVANYSWLLFGSIAAYMTIFSTLINSLSYAIRGELLPQKYKAVGSCTSQVINSMIGTLYGQIFLKIATAFGMKMNFIIFAVCSLTLLIFCYFYVPETRGIPLVEIEKNFEKSTKSQIIAQK</sequence>
<dbReference type="InterPro" id="IPR020846">
    <property type="entry name" value="MFS_dom"/>
</dbReference>
<dbReference type="Proteomes" id="UP001367676">
    <property type="component" value="Unassembled WGS sequence"/>
</dbReference>
<dbReference type="PANTHER" id="PTHR48021">
    <property type="match status" value="1"/>
</dbReference>
<dbReference type="EMBL" id="JBBCAQ010000027">
    <property type="protein sequence ID" value="KAK7586158.1"/>
    <property type="molecule type" value="Genomic_DNA"/>
</dbReference>
<feature type="transmembrane region" description="Helical" evidence="8">
    <location>
        <begin position="776"/>
        <end position="796"/>
    </location>
</feature>
<evidence type="ECO:0000256" key="2">
    <source>
        <dbReference type="ARBA" id="ARBA00022448"/>
    </source>
</evidence>
<feature type="transmembrane region" description="Helical" evidence="8">
    <location>
        <begin position="309"/>
        <end position="331"/>
    </location>
</feature>
<feature type="transmembrane region" description="Helical" evidence="8">
    <location>
        <begin position="614"/>
        <end position="637"/>
    </location>
</feature>
<feature type="transmembrane region" description="Helical" evidence="8">
    <location>
        <begin position="274"/>
        <end position="297"/>
    </location>
</feature>
<evidence type="ECO:0000256" key="7">
    <source>
        <dbReference type="ARBA" id="ARBA00023136"/>
    </source>
</evidence>
<evidence type="ECO:0000256" key="6">
    <source>
        <dbReference type="ARBA" id="ARBA00022989"/>
    </source>
</evidence>
<keyword evidence="6 8" id="KW-1133">Transmembrane helix</keyword>
<name>A0AAN9Y2T0_9HEMI</name>
<feature type="transmembrane region" description="Helical" evidence="8">
    <location>
        <begin position="535"/>
        <end position="553"/>
    </location>
</feature>
<reference evidence="10 11" key="1">
    <citation type="submission" date="2024-03" db="EMBL/GenBank/DDBJ databases">
        <title>Adaptation during the transition from Ophiocordyceps entomopathogen to insect associate is accompanied by gene loss and intensified selection.</title>
        <authorList>
            <person name="Ward C.M."/>
            <person name="Onetto C.A."/>
            <person name="Borneman A.R."/>
        </authorList>
    </citation>
    <scope>NUCLEOTIDE SEQUENCE [LARGE SCALE GENOMIC DNA]</scope>
    <source>
        <strain evidence="10">AWRI1</strain>
        <tissue evidence="10">Single Adult Female</tissue>
    </source>
</reference>
<keyword evidence="7 8" id="KW-0472">Membrane</keyword>
<feature type="transmembrane region" description="Helical" evidence="8">
    <location>
        <begin position="240"/>
        <end position="262"/>
    </location>
</feature>
<keyword evidence="3" id="KW-1003">Cell membrane</keyword>
<feature type="transmembrane region" description="Helical" evidence="8">
    <location>
        <begin position="675"/>
        <end position="697"/>
    </location>
</feature>
<feature type="transmembrane region" description="Helical" evidence="8">
    <location>
        <begin position="649"/>
        <end position="668"/>
    </location>
</feature>
<dbReference type="InterPro" id="IPR050549">
    <property type="entry name" value="MFS_Trehalose_Transporter"/>
</dbReference>
<feature type="transmembrane region" description="Helical" evidence="8">
    <location>
        <begin position="73"/>
        <end position="93"/>
    </location>
</feature>
<keyword evidence="4" id="KW-0762">Sugar transport</keyword>